<accession>A0AAU7U598</accession>
<protein>
    <submittedName>
        <fullName evidence="2">Uncharacterized protein</fullName>
    </submittedName>
</protein>
<dbReference type="EMBL" id="CP158297">
    <property type="protein sequence ID" value="XBV83663.1"/>
    <property type="molecule type" value="Genomic_DNA"/>
</dbReference>
<geneLocation type="plasmid" evidence="2">
    <name>pDson01</name>
</geneLocation>
<sequence>MNQMEDLRRLLNDARVEVEEAQAALEASMDLRVTAMLLGVSVQHLREKRPEGGEARARQQWARRAEQARQIQEALSQVKNNPAMIGMFQTLGTKPD</sequence>
<name>A0AAU7U598_9DEIO</name>
<dbReference type="AlphaFoldDB" id="A0AAU7U598"/>
<keyword evidence="2" id="KW-0614">Plasmid</keyword>
<evidence type="ECO:0000256" key="1">
    <source>
        <dbReference type="SAM" id="Coils"/>
    </source>
</evidence>
<gene>
    <name evidence="2" type="ORF">ABOD76_02970</name>
</gene>
<reference evidence="2" key="1">
    <citation type="submission" date="2024-06" db="EMBL/GenBank/DDBJ databases">
        <title>Draft Genome Sequence of Deinococcus sonorensis Type Strain KR-87, a Biofilm Producing Representative of the Genus Deinococcus.</title>
        <authorList>
            <person name="Boren L.S."/>
            <person name="Grosso R.A."/>
            <person name="Hugenberg-Cox A.N."/>
            <person name="Hill J.T.E."/>
            <person name="Albert C.M."/>
            <person name="Tuohy J.M."/>
        </authorList>
    </citation>
    <scope>NUCLEOTIDE SEQUENCE</scope>
    <source>
        <strain evidence="2">KR-87</strain>
        <plasmid evidence="2">pDson01</plasmid>
    </source>
</reference>
<keyword evidence="1" id="KW-0175">Coiled coil</keyword>
<evidence type="ECO:0000313" key="2">
    <source>
        <dbReference type="EMBL" id="XBV83663.1"/>
    </source>
</evidence>
<dbReference type="RefSeq" id="WP_350241311.1">
    <property type="nucleotide sequence ID" value="NZ_CP158297.1"/>
</dbReference>
<organism evidence="2">
    <name type="scientific">Deinococcus sonorensis KR-87</name>
    <dbReference type="NCBI Taxonomy" id="694439"/>
    <lineage>
        <taxon>Bacteria</taxon>
        <taxon>Thermotogati</taxon>
        <taxon>Deinococcota</taxon>
        <taxon>Deinococci</taxon>
        <taxon>Deinococcales</taxon>
        <taxon>Deinococcaceae</taxon>
        <taxon>Deinococcus</taxon>
    </lineage>
</organism>
<proteinExistence type="predicted"/>
<feature type="coiled-coil region" evidence="1">
    <location>
        <begin position="1"/>
        <end position="31"/>
    </location>
</feature>
<dbReference type="KEGG" id="dsc:ABOD76_02970"/>